<dbReference type="Proteomes" id="UP000515151">
    <property type="component" value="Chromosome 4"/>
</dbReference>
<evidence type="ECO:0000259" key="8">
    <source>
        <dbReference type="Pfam" id="PF03936"/>
    </source>
</evidence>
<dbReference type="InterPro" id="IPR008930">
    <property type="entry name" value="Terpenoid_cyclase/PrenylTrfase"/>
</dbReference>
<dbReference type="SUPFAM" id="SSF48239">
    <property type="entry name" value="Terpenoid cyclases/Protein prenyltransferases"/>
    <property type="match status" value="1"/>
</dbReference>
<evidence type="ECO:0000313" key="9">
    <source>
        <dbReference type="Proteomes" id="UP000515151"/>
    </source>
</evidence>
<dbReference type="InterPro" id="IPR044814">
    <property type="entry name" value="Terpene_cyclase_plant_C1"/>
</dbReference>
<comment type="cofactor">
    <cofactor evidence="2">
        <name>Mg(2+)</name>
        <dbReference type="ChEBI" id="CHEBI:18420"/>
    </cofactor>
</comment>
<evidence type="ECO:0000256" key="6">
    <source>
        <dbReference type="ARBA" id="ARBA00023239"/>
    </source>
</evidence>
<dbReference type="SFLD" id="SFLDG01019">
    <property type="entry name" value="Terpene_Cyclase_Like_1_C_Termi"/>
    <property type="match status" value="1"/>
</dbReference>
<evidence type="ECO:0000256" key="1">
    <source>
        <dbReference type="ARBA" id="ARBA00001936"/>
    </source>
</evidence>
<dbReference type="Pfam" id="PF03936">
    <property type="entry name" value="Terpene_synth_C"/>
    <property type="match status" value="1"/>
</dbReference>
<dbReference type="GO" id="GO:0000287">
    <property type="term" value="F:magnesium ion binding"/>
    <property type="evidence" value="ECO:0007669"/>
    <property type="project" value="InterPro"/>
</dbReference>
<dbReference type="SUPFAM" id="SSF48576">
    <property type="entry name" value="Terpenoid synthases"/>
    <property type="match status" value="1"/>
</dbReference>
<dbReference type="InterPro" id="IPR034741">
    <property type="entry name" value="Terpene_cyclase-like_1_C"/>
</dbReference>
<dbReference type="GeneID" id="116202963"/>
<keyword evidence="9" id="KW-1185">Reference proteome</keyword>
<evidence type="ECO:0000256" key="3">
    <source>
        <dbReference type="ARBA" id="ARBA00022723"/>
    </source>
</evidence>
<evidence type="ECO:0000256" key="5">
    <source>
        <dbReference type="ARBA" id="ARBA00023211"/>
    </source>
</evidence>
<dbReference type="CDD" id="cd00684">
    <property type="entry name" value="Terpene_cyclase_plant_C1"/>
    <property type="match status" value="1"/>
</dbReference>
<dbReference type="InterPro" id="IPR050148">
    <property type="entry name" value="Terpene_synthase-like"/>
</dbReference>
<dbReference type="SFLD" id="SFLDS00005">
    <property type="entry name" value="Isoprenoid_Synthase_Type_I"/>
    <property type="match status" value="1"/>
</dbReference>
<keyword evidence="6" id="KW-0456">Lyase</keyword>
<dbReference type="AlphaFoldDB" id="A0A6P8D247"/>
<dbReference type="PANTHER" id="PTHR31225:SF245">
    <property type="entry name" value="(-)-ALPHA-TERPINEOL SYNTHASE-LIKE"/>
    <property type="match status" value="1"/>
</dbReference>
<dbReference type="InterPro" id="IPR005630">
    <property type="entry name" value="Terpene_synthase_metal-bd"/>
</dbReference>
<sequence>MSPNMGSTYTEHAMMWDCNSVQEYNEKYFEEVEKMKDDVRGLIDQLMDPLAMLELIDAIQRLGLEYHFKREIKGMLDSVHEHTNANRFQYGELHAATLRFRLLRQHGYYEMPQDVFCKFTDDSGNFMSAVEDDVKGLLSLYEASFHGFEGETIMDKARVLSIAHLRRQKDDISSPVLAWKIEHALEMPIHWRPNRLEAMWFMEVYKDDPGMNPTLLKLAKLDYNLVQSIHREELSQLARWWSELGLGTSMTFSRDNLLEHYLWNVTMVFEPQYKAFREMTTKMTCVITLIDDVYDKLGSLNELELLTHLIDRWDVTRADELPLTMRTCFQALYNITNEIGCWVLKERGIEVHPYLQKAWADQCKAYLVEANWCYKGLKPSVQDYLSNAVRSVGGFIVLLCCFFITTDDLTKDKLECISRIPSVMQCSTLIGRLNNDLAPSSCELAAGDKLNSVECYINESGASNEEAREHIRNHVHEAWKALNRDAFTDKYRLPGPFVEACLNLARASHWIYQYGDGHEARSQEAKEQLMSVLVGPAGSD</sequence>
<keyword evidence="4" id="KW-0460">Magnesium</keyword>
<gene>
    <name evidence="10" type="primary">LOC116202963</name>
</gene>
<evidence type="ECO:0000259" key="7">
    <source>
        <dbReference type="Pfam" id="PF01397"/>
    </source>
</evidence>
<organism evidence="9 10">
    <name type="scientific">Punica granatum</name>
    <name type="common">Pomegranate</name>
    <dbReference type="NCBI Taxonomy" id="22663"/>
    <lineage>
        <taxon>Eukaryota</taxon>
        <taxon>Viridiplantae</taxon>
        <taxon>Streptophyta</taxon>
        <taxon>Embryophyta</taxon>
        <taxon>Tracheophyta</taxon>
        <taxon>Spermatophyta</taxon>
        <taxon>Magnoliopsida</taxon>
        <taxon>eudicotyledons</taxon>
        <taxon>Gunneridae</taxon>
        <taxon>Pentapetalae</taxon>
        <taxon>rosids</taxon>
        <taxon>malvids</taxon>
        <taxon>Myrtales</taxon>
        <taxon>Lythraceae</taxon>
        <taxon>Punica</taxon>
    </lineage>
</organism>
<dbReference type="GO" id="GO:0016102">
    <property type="term" value="P:diterpenoid biosynthetic process"/>
    <property type="evidence" value="ECO:0007669"/>
    <property type="project" value="InterPro"/>
</dbReference>
<dbReference type="Gene3D" id="1.50.10.130">
    <property type="entry name" value="Terpene synthase, N-terminal domain"/>
    <property type="match status" value="1"/>
</dbReference>
<name>A0A6P8D247_PUNGR</name>
<evidence type="ECO:0000313" key="10">
    <source>
        <dbReference type="RefSeq" id="XP_031390460.1"/>
    </source>
</evidence>
<dbReference type="PANTHER" id="PTHR31225">
    <property type="entry name" value="OS04G0344100 PROTEIN-RELATED"/>
    <property type="match status" value="1"/>
</dbReference>
<dbReference type="GO" id="GO:0010333">
    <property type="term" value="F:terpene synthase activity"/>
    <property type="evidence" value="ECO:0007669"/>
    <property type="project" value="InterPro"/>
</dbReference>
<dbReference type="FunFam" id="1.10.600.10:FF:000007">
    <property type="entry name" value="Isoprene synthase, chloroplastic"/>
    <property type="match status" value="1"/>
</dbReference>
<comment type="cofactor">
    <cofactor evidence="1">
        <name>Mn(2+)</name>
        <dbReference type="ChEBI" id="CHEBI:29035"/>
    </cofactor>
</comment>
<keyword evidence="5" id="KW-0464">Manganese</keyword>
<accession>A0A6P8D247</accession>
<keyword evidence="3" id="KW-0479">Metal-binding</keyword>
<dbReference type="FunFam" id="1.50.10.130:FF:000001">
    <property type="entry name" value="Isoprene synthase, chloroplastic"/>
    <property type="match status" value="1"/>
</dbReference>
<protein>
    <submittedName>
        <fullName evidence="10">Alpha-terpineol synthase, chloroplastic-like isoform X1</fullName>
    </submittedName>
</protein>
<reference evidence="9" key="1">
    <citation type="journal article" date="2020" name="Plant Biotechnol. J.">
        <title>The pomegranate (Punica granatum L.) draft genome dissects genetic divergence between soft- and hard-seeded cultivars.</title>
        <authorList>
            <person name="Luo X."/>
            <person name="Li H."/>
            <person name="Wu Z."/>
            <person name="Yao W."/>
            <person name="Zhao P."/>
            <person name="Cao D."/>
            <person name="Yu H."/>
            <person name="Li K."/>
            <person name="Poudel K."/>
            <person name="Zhao D."/>
            <person name="Zhang F."/>
            <person name="Xia X."/>
            <person name="Chen L."/>
            <person name="Wang Q."/>
            <person name="Jing D."/>
            <person name="Cao S."/>
        </authorList>
    </citation>
    <scope>NUCLEOTIDE SEQUENCE [LARGE SCALE GENOMIC DNA]</scope>
    <source>
        <strain evidence="9">cv. Tunisia</strain>
    </source>
</reference>
<dbReference type="OrthoDB" id="1936865at2759"/>
<evidence type="ECO:0000256" key="2">
    <source>
        <dbReference type="ARBA" id="ARBA00001946"/>
    </source>
</evidence>
<reference evidence="10" key="2">
    <citation type="submission" date="2025-08" db="UniProtKB">
        <authorList>
            <consortium name="RefSeq"/>
        </authorList>
    </citation>
    <scope>IDENTIFICATION</scope>
    <source>
        <tissue evidence="10">Leaf</tissue>
    </source>
</reference>
<dbReference type="InterPro" id="IPR036965">
    <property type="entry name" value="Terpene_synth_N_sf"/>
</dbReference>
<dbReference type="Pfam" id="PF01397">
    <property type="entry name" value="Terpene_synth"/>
    <property type="match status" value="1"/>
</dbReference>
<feature type="domain" description="Terpene synthase N-terminal" evidence="7">
    <location>
        <begin position="23"/>
        <end position="185"/>
    </location>
</feature>
<feature type="domain" description="Terpene synthase metal-binding" evidence="8">
    <location>
        <begin position="243"/>
        <end position="480"/>
    </location>
</feature>
<dbReference type="InterPro" id="IPR001906">
    <property type="entry name" value="Terpene_synth_N"/>
</dbReference>
<dbReference type="RefSeq" id="XP_031390460.1">
    <property type="nucleotide sequence ID" value="XM_031534600.1"/>
</dbReference>
<dbReference type="InterPro" id="IPR008949">
    <property type="entry name" value="Isoprenoid_synthase_dom_sf"/>
</dbReference>
<dbReference type="Gene3D" id="1.10.600.10">
    <property type="entry name" value="Farnesyl Diphosphate Synthase"/>
    <property type="match status" value="1"/>
</dbReference>
<proteinExistence type="predicted"/>
<evidence type="ECO:0000256" key="4">
    <source>
        <dbReference type="ARBA" id="ARBA00022842"/>
    </source>
</evidence>